<dbReference type="RefSeq" id="WP_326928431.1">
    <property type="nucleotide sequence ID" value="NZ_CP123443.1"/>
</dbReference>
<reference evidence="1 2" key="1">
    <citation type="submission" date="2023-04" db="EMBL/GenBank/DDBJ databases">
        <title>Spirochaete genome identified in red abalone sample constitutes a novel genus.</title>
        <authorList>
            <person name="Sharma S.P."/>
            <person name="Purcell C.M."/>
            <person name="Hyde J.R."/>
            <person name="Severin A.J."/>
        </authorList>
    </citation>
    <scope>NUCLEOTIDE SEQUENCE [LARGE SCALE GENOMIC DNA]</scope>
    <source>
        <strain evidence="1 2">SP-2023</strain>
    </source>
</reference>
<sequence>MKCLILCEGKTDALVIHHVVEMLRLPSESFIPKDAMLQIEKPLEKDRKTKKALLEQIKNHNLCVTHTRGNDLLKALPRTIAESIPTEPEQQKTTIIVICDDDHCKNDETEKVIKKLENEKKAIPDAYAHISFDYFCFEGDLEKFLIDYVKQTRPEWYKCVTTELNSCLKKCKATDFESWESSKNQELFLRLIHSAKDGNGEYIEKFPEQFIAYFGLNDETNLRKTDDGEKLLNFLREKLSSCREQARGLMFNIKSL</sequence>
<protein>
    <recommendedName>
        <fullName evidence="3">DUF4276 family protein</fullName>
    </recommendedName>
</protein>
<evidence type="ECO:0000313" key="2">
    <source>
        <dbReference type="Proteomes" id="UP001228690"/>
    </source>
</evidence>
<organism evidence="1 2">
    <name type="scientific">Candidatus Haliotispira prima</name>
    <dbReference type="NCBI Taxonomy" id="3034016"/>
    <lineage>
        <taxon>Bacteria</taxon>
        <taxon>Pseudomonadati</taxon>
        <taxon>Spirochaetota</taxon>
        <taxon>Spirochaetia</taxon>
        <taxon>Spirochaetales</taxon>
        <taxon>Spirochaetaceae</taxon>
        <taxon>Candidatus Haliotispira</taxon>
    </lineage>
</organism>
<dbReference type="EMBL" id="CP123443">
    <property type="protein sequence ID" value="WGK70223.1"/>
    <property type="molecule type" value="Genomic_DNA"/>
</dbReference>
<dbReference type="SUPFAM" id="SSF160945">
    <property type="entry name" value="PH0156-like"/>
    <property type="match status" value="1"/>
</dbReference>
<accession>A0ABY8MM15</accession>
<evidence type="ECO:0008006" key="3">
    <source>
        <dbReference type="Google" id="ProtNLM"/>
    </source>
</evidence>
<dbReference type="Proteomes" id="UP001228690">
    <property type="component" value="Chromosome"/>
</dbReference>
<name>A0ABY8MM15_9SPIO</name>
<gene>
    <name evidence="1" type="ORF">P0082_05015</name>
</gene>
<proteinExistence type="predicted"/>
<evidence type="ECO:0000313" key="1">
    <source>
        <dbReference type="EMBL" id="WGK70223.1"/>
    </source>
</evidence>
<keyword evidence="2" id="KW-1185">Reference proteome</keyword>
<dbReference type="Gene3D" id="3.40.50.10620">
    <property type="entry name" value="PH0156-like domains"/>
    <property type="match status" value="1"/>
</dbReference>